<dbReference type="PROSITE" id="PS50110">
    <property type="entry name" value="RESPONSE_REGULATORY"/>
    <property type="match status" value="1"/>
</dbReference>
<dbReference type="PANTHER" id="PTHR48111">
    <property type="entry name" value="REGULATOR OF RPOS"/>
    <property type="match status" value="1"/>
</dbReference>
<dbReference type="GO" id="GO:0006355">
    <property type="term" value="P:regulation of DNA-templated transcription"/>
    <property type="evidence" value="ECO:0007669"/>
    <property type="project" value="InterPro"/>
</dbReference>
<dbReference type="PANTHER" id="PTHR48111:SF36">
    <property type="entry name" value="TRANSCRIPTIONAL REGULATORY PROTEIN CUTR"/>
    <property type="match status" value="1"/>
</dbReference>
<feature type="modified residue" description="4-aspartylphosphate" evidence="2">
    <location>
        <position position="51"/>
    </location>
</feature>
<evidence type="ECO:0000259" key="5">
    <source>
        <dbReference type="PROSITE" id="PS51755"/>
    </source>
</evidence>
<dbReference type="GO" id="GO:0005829">
    <property type="term" value="C:cytosol"/>
    <property type="evidence" value="ECO:0007669"/>
    <property type="project" value="TreeGrafter"/>
</dbReference>
<dbReference type="SMART" id="SM00862">
    <property type="entry name" value="Trans_reg_C"/>
    <property type="match status" value="1"/>
</dbReference>
<dbReference type="RefSeq" id="WP_116467995.1">
    <property type="nucleotide sequence ID" value="NZ_QENQ01000001.1"/>
</dbReference>
<dbReference type="AlphaFoldDB" id="A0A2U0SAX7"/>
<evidence type="ECO:0000256" key="2">
    <source>
        <dbReference type="PROSITE-ProRule" id="PRU00169"/>
    </source>
</evidence>
<evidence type="ECO:0000259" key="4">
    <source>
        <dbReference type="PROSITE" id="PS50110"/>
    </source>
</evidence>
<gene>
    <name evidence="6" type="ORF">DD559_03650</name>
</gene>
<dbReference type="Gene3D" id="6.10.250.690">
    <property type="match status" value="1"/>
</dbReference>
<keyword evidence="1 3" id="KW-0238">DNA-binding</keyword>
<dbReference type="OrthoDB" id="9802426at2"/>
<dbReference type="GO" id="GO:0000156">
    <property type="term" value="F:phosphorelay response regulator activity"/>
    <property type="evidence" value="ECO:0007669"/>
    <property type="project" value="TreeGrafter"/>
</dbReference>
<reference evidence="6 7" key="1">
    <citation type="submission" date="2018-05" db="EMBL/GenBank/DDBJ databases">
        <title>Description of Sphingomonas pokkalii sp nov, isolated from the rhizosphere of saline tolerant pokkali rice and its draft genome analysis.</title>
        <authorList>
            <person name="Menon R."/>
            <person name="Kumari S."/>
            <person name="Rameshkumar N."/>
        </authorList>
    </citation>
    <scope>NUCLEOTIDE SEQUENCE [LARGE SCALE GENOMIC DNA]</scope>
    <source>
        <strain evidence="6 7">L3B27</strain>
    </source>
</reference>
<evidence type="ECO:0000313" key="7">
    <source>
        <dbReference type="Proteomes" id="UP000245890"/>
    </source>
</evidence>
<dbReference type="GO" id="GO:0032993">
    <property type="term" value="C:protein-DNA complex"/>
    <property type="evidence" value="ECO:0007669"/>
    <property type="project" value="TreeGrafter"/>
</dbReference>
<dbReference type="Gene3D" id="3.40.50.2300">
    <property type="match status" value="1"/>
</dbReference>
<dbReference type="InterPro" id="IPR036388">
    <property type="entry name" value="WH-like_DNA-bd_sf"/>
</dbReference>
<dbReference type="Pfam" id="PF00486">
    <property type="entry name" value="Trans_reg_C"/>
    <property type="match status" value="1"/>
</dbReference>
<dbReference type="InterPro" id="IPR039420">
    <property type="entry name" value="WalR-like"/>
</dbReference>
<dbReference type="CDD" id="cd00383">
    <property type="entry name" value="trans_reg_C"/>
    <property type="match status" value="1"/>
</dbReference>
<accession>A0A2U0SAX7</accession>
<dbReference type="Proteomes" id="UP000245890">
    <property type="component" value="Unassembled WGS sequence"/>
</dbReference>
<evidence type="ECO:0000256" key="1">
    <source>
        <dbReference type="ARBA" id="ARBA00023125"/>
    </source>
</evidence>
<sequence>MRLLMVEDEPALAAALADALRGRGIHSDVAGSIADARQMIEAAQYAAILLDLGLPDGDGLSLIRWLRAQHHTVPVLAITARSALDARVAGLNAGADDYLVKPFDIEELVARLHAVLRRQGQLAAAELRIGNLRFDTVSGDLVVGEVPVLLTARERQFASLLLRRAGQVVSKQLAEDQLYGLTEPVGSNALEVQAHRLRRKLEAAGATVRIETIRGVGYMIRIAADSAAG</sequence>
<dbReference type="Gene3D" id="1.10.10.10">
    <property type="entry name" value="Winged helix-like DNA-binding domain superfamily/Winged helix DNA-binding domain"/>
    <property type="match status" value="1"/>
</dbReference>
<dbReference type="GO" id="GO:0000976">
    <property type="term" value="F:transcription cis-regulatory region binding"/>
    <property type="evidence" value="ECO:0007669"/>
    <property type="project" value="TreeGrafter"/>
</dbReference>
<feature type="domain" description="Response regulatory" evidence="4">
    <location>
        <begin position="2"/>
        <end position="116"/>
    </location>
</feature>
<dbReference type="InterPro" id="IPR001867">
    <property type="entry name" value="OmpR/PhoB-type_DNA-bd"/>
</dbReference>
<proteinExistence type="predicted"/>
<name>A0A2U0SAX7_9SPHN</name>
<dbReference type="Pfam" id="PF00072">
    <property type="entry name" value="Response_reg"/>
    <property type="match status" value="1"/>
</dbReference>
<dbReference type="InterPro" id="IPR001789">
    <property type="entry name" value="Sig_transdc_resp-reg_receiver"/>
</dbReference>
<feature type="domain" description="OmpR/PhoB-type" evidence="5">
    <location>
        <begin position="124"/>
        <end position="222"/>
    </location>
</feature>
<dbReference type="PROSITE" id="PS51755">
    <property type="entry name" value="OMPR_PHOB"/>
    <property type="match status" value="1"/>
</dbReference>
<dbReference type="SMART" id="SM00448">
    <property type="entry name" value="REC"/>
    <property type="match status" value="1"/>
</dbReference>
<keyword evidence="7" id="KW-1185">Reference proteome</keyword>
<evidence type="ECO:0000313" key="6">
    <source>
        <dbReference type="EMBL" id="PVX28547.1"/>
    </source>
</evidence>
<protein>
    <submittedName>
        <fullName evidence="6">DNA-binding response regulator</fullName>
    </submittedName>
</protein>
<dbReference type="SUPFAM" id="SSF52172">
    <property type="entry name" value="CheY-like"/>
    <property type="match status" value="1"/>
</dbReference>
<comment type="caution">
    <text evidence="6">The sequence shown here is derived from an EMBL/GenBank/DDBJ whole genome shotgun (WGS) entry which is preliminary data.</text>
</comment>
<organism evidence="6 7">
    <name type="scientific">Sphingomonas pokkalii</name>
    <dbReference type="NCBI Taxonomy" id="2175090"/>
    <lineage>
        <taxon>Bacteria</taxon>
        <taxon>Pseudomonadati</taxon>
        <taxon>Pseudomonadota</taxon>
        <taxon>Alphaproteobacteria</taxon>
        <taxon>Sphingomonadales</taxon>
        <taxon>Sphingomonadaceae</taxon>
        <taxon>Sphingomonas</taxon>
    </lineage>
</organism>
<feature type="DNA-binding region" description="OmpR/PhoB-type" evidence="3">
    <location>
        <begin position="124"/>
        <end position="222"/>
    </location>
</feature>
<evidence type="ECO:0000256" key="3">
    <source>
        <dbReference type="PROSITE-ProRule" id="PRU01091"/>
    </source>
</evidence>
<dbReference type="InterPro" id="IPR011006">
    <property type="entry name" value="CheY-like_superfamily"/>
</dbReference>
<dbReference type="EMBL" id="QENQ01000001">
    <property type="protein sequence ID" value="PVX28547.1"/>
    <property type="molecule type" value="Genomic_DNA"/>
</dbReference>
<keyword evidence="2" id="KW-0597">Phosphoprotein</keyword>